<dbReference type="Pfam" id="PF03663">
    <property type="entry name" value="Glyco_hydro_76"/>
    <property type="match status" value="1"/>
</dbReference>
<dbReference type="InterPro" id="IPR008928">
    <property type="entry name" value="6-hairpin_glycosidase_sf"/>
</dbReference>
<dbReference type="AlphaFoldDB" id="A0A367YN25"/>
<dbReference type="Proteomes" id="UP000253472">
    <property type="component" value="Unassembled WGS sequence"/>
</dbReference>
<dbReference type="SUPFAM" id="SSF48208">
    <property type="entry name" value="Six-hairpin glycosidases"/>
    <property type="match status" value="1"/>
</dbReference>
<accession>A0A367YN25</accession>
<reference evidence="2 3" key="1">
    <citation type="submission" date="2018-06" db="EMBL/GenBank/DDBJ databases">
        <title>Whole genome sequencing of Candida tropicalis (genome annotated by CSBL at Korea University).</title>
        <authorList>
            <person name="Ahn J."/>
        </authorList>
    </citation>
    <scope>NUCLEOTIDE SEQUENCE [LARGE SCALE GENOMIC DNA]</scope>
    <source>
        <strain evidence="2 3">ATCC 20962</strain>
    </source>
</reference>
<dbReference type="EMBL" id="QLNQ01000001">
    <property type="protein sequence ID" value="RCK67167.1"/>
    <property type="molecule type" value="Genomic_DNA"/>
</dbReference>
<dbReference type="PANTHER" id="PTHR47791">
    <property type="entry name" value="MEIOTICALLY UP-REGULATED GENE 191 PROTEIN"/>
    <property type="match status" value="1"/>
</dbReference>
<feature type="signal peptide" evidence="1">
    <location>
        <begin position="1"/>
        <end position="17"/>
    </location>
</feature>
<protein>
    <submittedName>
        <fullName evidence="2">Uncharacterized protein</fullName>
    </submittedName>
</protein>
<comment type="caution">
    <text evidence="2">The sequence shown here is derived from an EMBL/GenBank/DDBJ whole genome shotgun (WGS) entry which is preliminary data.</text>
</comment>
<dbReference type="OrthoDB" id="9984024at2759"/>
<dbReference type="InterPro" id="IPR005198">
    <property type="entry name" value="Glyco_hydro_76"/>
</dbReference>
<sequence>MNPILFLLVLIFPSVHASPVSKPPPPSSPQNLNQRDDYTWDAQAAFETTLNAMWSVFWNDQQQGFTFEDPACPGAPYQDASVWDVAVAGKAVTNSGDINRITQVINTLYRYQNAQGWFASHPYGLDVYTDDNAQVIWVFLDAYRLTQNQRYLDTATEVMHLIQSEWSNAGGIIWQVGDDYVASISTTEAALSAVKLYEYNQDATLLTFALSCLTWLDQHLTDPQDGFYYDGLDRNTWAVNRGKLTYTVGVAMSTYAYLYKYTRDLHYVLYAVKKAWGTLNSDVFLRSNGYWNNDLKYVHLLFAGFSDVITICGQAGYIPHIVKQALFIYRYYAIGDGHYMDYTSNLNTYDNYVNATNDRSVAYEPDPDMYCEGGSGQLRRNLLSDASAAQIFSEIARVTQ</sequence>
<organism evidence="2 3">
    <name type="scientific">Candida viswanathii</name>
    <dbReference type="NCBI Taxonomy" id="5486"/>
    <lineage>
        <taxon>Eukaryota</taxon>
        <taxon>Fungi</taxon>
        <taxon>Dikarya</taxon>
        <taxon>Ascomycota</taxon>
        <taxon>Saccharomycotina</taxon>
        <taxon>Pichiomycetes</taxon>
        <taxon>Debaryomycetaceae</taxon>
        <taxon>Candida/Lodderomyces clade</taxon>
        <taxon>Candida</taxon>
    </lineage>
</organism>
<evidence type="ECO:0000313" key="2">
    <source>
        <dbReference type="EMBL" id="RCK67167.1"/>
    </source>
</evidence>
<dbReference type="STRING" id="5486.A0A367YN25"/>
<dbReference type="PANTHER" id="PTHR47791:SF3">
    <property type="entry name" value="MEIOTICALLY UP-REGULATED GENE 191 PROTEIN"/>
    <property type="match status" value="1"/>
</dbReference>
<feature type="chain" id="PRO_5016925438" evidence="1">
    <location>
        <begin position="18"/>
        <end position="400"/>
    </location>
</feature>
<name>A0A367YN25_9ASCO</name>
<proteinExistence type="predicted"/>
<keyword evidence="1" id="KW-0732">Signal</keyword>
<gene>
    <name evidence="2" type="ORF">Cantr_02454</name>
</gene>
<dbReference type="GO" id="GO:0005975">
    <property type="term" value="P:carbohydrate metabolic process"/>
    <property type="evidence" value="ECO:0007669"/>
    <property type="project" value="InterPro"/>
</dbReference>
<dbReference type="InterPro" id="IPR053169">
    <property type="entry name" value="MUG_Protein"/>
</dbReference>
<evidence type="ECO:0000256" key="1">
    <source>
        <dbReference type="SAM" id="SignalP"/>
    </source>
</evidence>
<keyword evidence="3" id="KW-1185">Reference proteome</keyword>
<evidence type="ECO:0000313" key="3">
    <source>
        <dbReference type="Proteomes" id="UP000253472"/>
    </source>
</evidence>
<dbReference type="Gene3D" id="1.50.10.20">
    <property type="match status" value="1"/>
</dbReference>